<dbReference type="Gene3D" id="3.30.70.330">
    <property type="match status" value="3"/>
</dbReference>
<dbReference type="PRINTS" id="PR00961">
    <property type="entry name" value="HUDSXLRNA"/>
</dbReference>
<dbReference type="InterPro" id="IPR002343">
    <property type="entry name" value="Hud_Sxl_RNA"/>
</dbReference>
<dbReference type="PROSITE" id="PS50102">
    <property type="entry name" value="RRM"/>
    <property type="match status" value="3"/>
</dbReference>
<keyword evidence="4" id="KW-1185">Reference proteome</keyword>
<evidence type="ECO:0000313" key="3">
    <source>
        <dbReference type="EMBL" id="CAH1785382.1"/>
    </source>
</evidence>
<dbReference type="GO" id="GO:0005634">
    <property type="term" value="C:nucleus"/>
    <property type="evidence" value="ECO:0007669"/>
    <property type="project" value="TreeGrafter"/>
</dbReference>
<dbReference type="GO" id="GO:0005737">
    <property type="term" value="C:cytoplasm"/>
    <property type="evidence" value="ECO:0007669"/>
    <property type="project" value="UniProtKB-ARBA"/>
</dbReference>
<comment type="caution">
    <text evidence="3">The sequence shown here is derived from an EMBL/GenBank/DDBJ whole genome shotgun (WGS) entry which is preliminary data.</text>
</comment>
<accession>A0A8J1UCA8</accession>
<dbReference type="PANTHER" id="PTHR48025">
    <property type="entry name" value="OS02G0815200 PROTEIN"/>
    <property type="match status" value="1"/>
</dbReference>
<dbReference type="Proteomes" id="UP000749559">
    <property type="component" value="Unassembled WGS sequence"/>
</dbReference>
<dbReference type="OrthoDB" id="266020at2759"/>
<dbReference type="SMART" id="SM00360">
    <property type="entry name" value="RRM"/>
    <property type="match status" value="3"/>
</dbReference>
<sequence>MAYNNGNGSIGGKTKLIINYLPQTMTDTEFSSMFQAIGEVKNTRIMRDKSSGYSYGYGFVEYLSPMDAVKAIETLNGLPVQHKRLKVAYSRDDADSKGARLYVRNIPLDVTEDQFRAAFSPFGSLIQCRMVRDTNTQRFKGDGFVIYDKRQQAQAAIDGLTDICPDGFSSPMNIQFAQDSAAKVRPPPGAAARGRGRGAGGFGGAAGGFGVRGGYGGAGAGGFGAGAGGYGAGAGGYGAGAGRYGGVAPLSSFDYSEYEDPSYSEYYEDTDYSDTGYNSFYGSGTGKGRGGYGATAPAPSRGALGGATRARGRGRGLAAGGGAMRSSMAYNRYNPMAASTLKSDVYSESYPPYTPGPAATDEGHILFVYNIGSDAQDSTLWQLFAPYGAILKVDTIMDKEKGICKGYGFVTMRNYDEAEAAVGALNGYQFTAKPLQVSFKSDKKK</sequence>
<dbReference type="EMBL" id="CAIIXF020000006">
    <property type="protein sequence ID" value="CAH1785382.1"/>
    <property type="molecule type" value="Genomic_DNA"/>
</dbReference>
<dbReference type="PANTHER" id="PTHR48025:SF1">
    <property type="entry name" value="RRM DOMAIN-CONTAINING PROTEIN"/>
    <property type="match status" value="1"/>
</dbReference>
<evidence type="ECO:0000256" key="1">
    <source>
        <dbReference type="ARBA" id="ARBA00022737"/>
    </source>
</evidence>
<gene>
    <name evidence="3" type="ORF">OFUS_LOCUS11451</name>
</gene>
<reference evidence="3" key="1">
    <citation type="submission" date="2022-03" db="EMBL/GenBank/DDBJ databases">
        <authorList>
            <person name="Martin C."/>
        </authorList>
    </citation>
    <scope>NUCLEOTIDE SEQUENCE</scope>
</reference>
<dbReference type="SUPFAM" id="SSF54928">
    <property type="entry name" value="RNA-binding domain, RBD"/>
    <property type="match status" value="2"/>
</dbReference>
<dbReference type="InterPro" id="IPR035979">
    <property type="entry name" value="RBD_domain_sf"/>
</dbReference>
<dbReference type="InterPro" id="IPR012677">
    <property type="entry name" value="Nucleotide-bd_a/b_plait_sf"/>
</dbReference>
<organism evidence="3 4">
    <name type="scientific">Owenia fusiformis</name>
    <name type="common">Polychaete worm</name>
    <dbReference type="NCBI Taxonomy" id="6347"/>
    <lineage>
        <taxon>Eukaryota</taxon>
        <taxon>Metazoa</taxon>
        <taxon>Spiralia</taxon>
        <taxon>Lophotrochozoa</taxon>
        <taxon>Annelida</taxon>
        <taxon>Polychaeta</taxon>
        <taxon>Sedentaria</taxon>
        <taxon>Canalipalpata</taxon>
        <taxon>Sabellida</taxon>
        <taxon>Oweniida</taxon>
        <taxon>Oweniidae</taxon>
        <taxon>Owenia</taxon>
    </lineage>
</organism>
<dbReference type="FunFam" id="3.30.70.330:FF:000383">
    <property type="entry name" value="Sex lethal, isoform D"/>
    <property type="match status" value="1"/>
</dbReference>
<name>A0A8J1UCA8_OWEFU</name>
<keyword evidence="2" id="KW-0694">RNA-binding</keyword>
<dbReference type="Pfam" id="PF00076">
    <property type="entry name" value="RRM_1"/>
    <property type="match status" value="3"/>
</dbReference>
<dbReference type="GO" id="GO:0010629">
    <property type="term" value="P:negative regulation of gene expression"/>
    <property type="evidence" value="ECO:0007669"/>
    <property type="project" value="UniProtKB-ARBA"/>
</dbReference>
<dbReference type="GO" id="GO:1990904">
    <property type="term" value="C:ribonucleoprotein complex"/>
    <property type="evidence" value="ECO:0007669"/>
    <property type="project" value="InterPro"/>
</dbReference>
<dbReference type="InterPro" id="IPR000504">
    <property type="entry name" value="RRM_dom"/>
</dbReference>
<evidence type="ECO:0000256" key="2">
    <source>
        <dbReference type="ARBA" id="ARBA00022884"/>
    </source>
</evidence>
<protein>
    <submittedName>
        <fullName evidence="3">Uncharacterized protein</fullName>
    </submittedName>
</protein>
<dbReference type="GO" id="GO:0003729">
    <property type="term" value="F:mRNA binding"/>
    <property type="evidence" value="ECO:0007669"/>
    <property type="project" value="TreeGrafter"/>
</dbReference>
<dbReference type="InterPro" id="IPR050502">
    <property type="entry name" value="Euk_RNA-bind_prot"/>
</dbReference>
<dbReference type="GO" id="GO:0009967">
    <property type="term" value="P:positive regulation of signal transduction"/>
    <property type="evidence" value="ECO:0007669"/>
    <property type="project" value="UniProtKB-ARBA"/>
</dbReference>
<keyword evidence="1" id="KW-0677">Repeat</keyword>
<proteinExistence type="predicted"/>
<dbReference type="AlphaFoldDB" id="A0A8J1UCA8"/>
<evidence type="ECO:0000313" key="4">
    <source>
        <dbReference type="Proteomes" id="UP000749559"/>
    </source>
</evidence>